<dbReference type="AlphaFoldDB" id="A0A091KYN3"/>
<accession>A0A091KYN3</accession>
<dbReference type="EMBL" id="KK547724">
    <property type="protein sequence ID" value="KFP32849.1"/>
    <property type="molecule type" value="Genomic_DNA"/>
</dbReference>
<evidence type="ECO:0000313" key="2">
    <source>
        <dbReference type="Proteomes" id="UP000053615"/>
    </source>
</evidence>
<name>A0A091KYN3_COLST</name>
<sequence>WVTLAQGHDCEDFEGMCCMNFGDHSESIHKSIQDLKDLTKQLKVIDCNPFLGLNWWSGL</sequence>
<gene>
    <name evidence="1" type="ORF">N325_10870</name>
</gene>
<proteinExistence type="predicted"/>
<feature type="non-terminal residue" evidence="1">
    <location>
        <position position="1"/>
    </location>
</feature>
<reference evidence="1 2" key="1">
    <citation type="submission" date="2014-04" db="EMBL/GenBank/DDBJ databases">
        <title>Genome evolution of avian class.</title>
        <authorList>
            <person name="Zhang G."/>
            <person name="Li C."/>
        </authorList>
    </citation>
    <scope>NUCLEOTIDE SEQUENCE [LARGE SCALE GENOMIC DNA]</scope>
    <source>
        <strain evidence="1">BGI_N325</strain>
    </source>
</reference>
<organism evidence="1 2">
    <name type="scientific">Colius striatus</name>
    <name type="common">Speckled mousebird</name>
    <dbReference type="NCBI Taxonomy" id="57412"/>
    <lineage>
        <taxon>Eukaryota</taxon>
        <taxon>Metazoa</taxon>
        <taxon>Chordata</taxon>
        <taxon>Craniata</taxon>
        <taxon>Vertebrata</taxon>
        <taxon>Euteleostomi</taxon>
        <taxon>Archelosauria</taxon>
        <taxon>Archosauria</taxon>
        <taxon>Dinosauria</taxon>
        <taxon>Saurischia</taxon>
        <taxon>Theropoda</taxon>
        <taxon>Coelurosauria</taxon>
        <taxon>Aves</taxon>
        <taxon>Neognathae</taxon>
        <taxon>Neoaves</taxon>
        <taxon>Telluraves</taxon>
        <taxon>Coraciimorphae</taxon>
        <taxon>Coliiformes</taxon>
        <taxon>Coliidae</taxon>
        <taxon>Colius</taxon>
    </lineage>
</organism>
<keyword evidence="2" id="KW-1185">Reference proteome</keyword>
<dbReference type="Proteomes" id="UP000053615">
    <property type="component" value="Unassembled WGS sequence"/>
</dbReference>
<protein>
    <submittedName>
        <fullName evidence="1">Uncharacterized protein</fullName>
    </submittedName>
</protein>
<evidence type="ECO:0000313" key="1">
    <source>
        <dbReference type="EMBL" id="KFP32849.1"/>
    </source>
</evidence>
<dbReference type="SUPFAM" id="SSF58069">
    <property type="entry name" value="Virus ectodomain"/>
    <property type="match status" value="1"/>
</dbReference>
<feature type="non-terminal residue" evidence="1">
    <location>
        <position position="59"/>
    </location>
</feature>
<dbReference type="Gene3D" id="1.10.287.210">
    <property type="match status" value="1"/>
</dbReference>